<dbReference type="SUPFAM" id="SSF52949">
    <property type="entry name" value="Macro domain-like"/>
    <property type="match status" value="2"/>
</dbReference>
<dbReference type="AlphaFoldDB" id="A0A8D0PV94"/>
<evidence type="ECO:0000256" key="8">
    <source>
        <dbReference type="RuleBase" id="RU362114"/>
    </source>
</evidence>
<dbReference type="InterPro" id="IPR043472">
    <property type="entry name" value="Macro_dom-like"/>
</dbReference>
<dbReference type="PROSITE" id="PS51059">
    <property type="entry name" value="PARP_CATALYTIC"/>
    <property type="match status" value="1"/>
</dbReference>
<evidence type="ECO:0000256" key="2">
    <source>
        <dbReference type="ARBA" id="ARBA00022676"/>
    </source>
</evidence>
<evidence type="ECO:0000256" key="4">
    <source>
        <dbReference type="ARBA" id="ARBA00022695"/>
    </source>
</evidence>
<sequence length="777" mass="87639">MEEKELPVSSISQRRIQPWLSFLTTKEWTPTWPKSLSSTNGLSLRFHIMCLWHSLIRKGEAPDKVASHLPDGPGSSHVEDLSEKASPDEMINYKRGRCHDEARKQDSWEDIHSDTDVLTSIQTEEGLKLLLVRADVLHFSGDVIVNTVPRTLQLGGGPLSRVLLKKAGPNLQKELKAKTQKAEEKVGSIFVTSGYDLDYRAVIHVVAPGWDEGAGSSWQIMAKIIRKCLKTVEEQSFASITFPMIATGNLRFPKAIFAELILSEVCSFSSSAQLNSLQEVHFLVHPSDDESCQAFLDEFTKWLKRNPNKDRCLMVGDNQGIFGTVSNPAVSTYEMKIGAITFRVAIGDITKEKVDVIVNSTTKTFNLKLAARPHRDFIITQGGYLKCKIIMHVLGENNVRDTTSTILEECERRKHSSVCLPAIGTGNAGQQPIQVADGIISATEDFAKKHSTPSLKSVKVVIFLPKLLDVFYENMKKREPSMPHIVQPTFSNTECKMFFSFKNHMLISDITLKMFVCECLLFLSVSGHYRQTCIKKSSRSVEYNLLSTDFPLEEENEIWGKITTIELEENGSEIAGRGEIPDHWTDMNQQLFCVIPLHRGQSEYTAVKDKFSQISHSFKIRKIERIQNRFLWQSYQVKKKQMDIKNGHTNNEKLLFHGTDAASVPQINQHGFNRSFAGKNAACYGRGTYFAVDASYSANDKYSIPDSKGRKRIYVVRVLTGDYTHGQTGMLTPPSKNSDNTKDTYDSVTDDINQPKLFVIFSDYQAYPEYLVTLSKR</sequence>
<dbReference type="EC" id="2.4.2.-" evidence="8"/>
<dbReference type="PROSITE" id="PS51154">
    <property type="entry name" value="MACRO"/>
    <property type="match status" value="2"/>
</dbReference>
<feature type="region of interest" description="Disordered" evidence="9">
    <location>
        <begin position="726"/>
        <end position="745"/>
    </location>
</feature>
<evidence type="ECO:0000313" key="13">
    <source>
        <dbReference type="Proteomes" id="UP000694726"/>
    </source>
</evidence>
<dbReference type="Gene3D" id="3.90.228.10">
    <property type="match status" value="1"/>
</dbReference>
<dbReference type="InterPro" id="IPR012317">
    <property type="entry name" value="Poly(ADP-ribose)pol_cat_dom"/>
</dbReference>
<dbReference type="Ensembl" id="ENSSSCT00015095918.1">
    <property type="protein sequence ID" value="ENSSSCP00015039402.1"/>
    <property type="gene ID" value="ENSSSCG00015071048.1"/>
</dbReference>
<dbReference type="Gene3D" id="3.40.220.10">
    <property type="entry name" value="Leucine Aminopeptidase, subunit E, domain 1"/>
    <property type="match status" value="2"/>
</dbReference>
<evidence type="ECO:0000313" key="12">
    <source>
        <dbReference type="Ensembl" id="ENSSSCP00015039402.1"/>
    </source>
</evidence>
<dbReference type="FunFam" id="3.90.228.10:FF:000008">
    <property type="entry name" value="Poly [ADP-ribose] polymerase"/>
    <property type="match status" value="1"/>
</dbReference>
<accession>A0A8D0PV94</accession>
<keyword evidence="4" id="KW-0548">Nucleotidyltransferase</keyword>
<evidence type="ECO:0000256" key="5">
    <source>
        <dbReference type="ARBA" id="ARBA00023027"/>
    </source>
</evidence>
<feature type="domain" description="Macro" evidence="11">
    <location>
        <begin position="329"/>
        <end position="479"/>
    </location>
</feature>
<dbReference type="Pfam" id="PF01661">
    <property type="entry name" value="Macro"/>
    <property type="match status" value="1"/>
</dbReference>
<keyword evidence="6" id="KW-0539">Nucleus</keyword>
<evidence type="ECO:0000256" key="6">
    <source>
        <dbReference type="ARBA" id="ARBA00023242"/>
    </source>
</evidence>
<dbReference type="PANTHER" id="PTHR14453">
    <property type="entry name" value="PARP/ZINC FINGER CCCH TYPE DOMAIN CONTAINING PROTEIN"/>
    <property type="match status" value="1"/>
</dbReference>
<reference evidence="12" key="1">
    <citation type="submission" date="2025-08" db="UniProtKB">
        <authorList>
            <consortium name="Ensembl"/>
        </authorList>
    </citation>
    <scope>IDENTIFICATION</scope>
</reference>
<dbReference type="GO" id="GO:0016779">
    <property type="term" value="F:nucleotidyltransferase activity"/>
    <property type="evidence" value="ECO:0007669"/>
    <property type="project" value="UniProtKB-KW"/>
</dbReference>
<organism evidence="12 13">
    <name type="scientific">Sus scrofa</name>
    <name type="common">Pig</name>
    <dbReference type="NCBI Taxonomy" id="9823"/>
    <lineage>
        <taxon>Eukaryota</taxon>
        <taxon>Metazoa</taxon>
        <taxon>Chordata</taxon>
        <taxon>Craniata</taxon>
        <taxon>Vertebrata</taxon>
        <taxon>Euteleostomi</taxon>
        <taxon>Mammalia</taxon>
        <taxon>Eutheria</taxon>
        <taxon>Laurasiatheria</taxon>
        <taxon>Artiodactyla</taxon>
        <taxon>Suina</taxon>
        <taxon>Suidae</taxon>
        <taxon>Sus</taxon>
    </lineage>
</organism>
<proteinExistence type="inferred from homology"/>
<dbReference type="PANTHER" id="PTHR14453:SF99">
    <property type="entry name" value="PROTEIN MONO-ADP-RIBOSYLTRANSFERASE PARP15"/>
    <property type="match status" value="1"/>
</dbReference>
<evidence type="ECO:0000259" key="11">
    <source>
        <dbReference type="PROSITE" id="PS51154"/>
    </source>
</evidence>
<dbReference type="CDD" id="cd01439">
    <property type="entry name" value="TCCD_inducible_PARP_like"/>
    <property type="match status" value="1"/>
</dbReference>
<keyword evidence="2 8" id="KW-0328">Glycosyltransferase</keyword>
<comment type="subcellular location">
    <subcellularLocation>
        <location evidence="1">Nucleus</location>
    </subcellularLocation>
</comment>
<feature type="compositionally biased region" description="Polar residues" evidence="9">
    <location>
        <begin position="726"/>
        <end position="738"/>
    </location>
</feature>
<evidence type="ECO:0000256" key="7">
    <source>
        <dbReference type="ARBA" id="ARBA00024347"/>
    </source>
</evidence>
<dbReference type="Proteomes" id="UP000694726">
    <property type="component" value="Unplaced"/>
</dbReference>
<evidence type="ECO:0000259" key="10">
    <source>
        <dbReference type="PROSITE" id="PS51059"/>
    </source>
</evidence>
<feature type="domain" description="PARP catalytic" evidence="10">
    <location>
        <begin position="580"/>
        <end position="777"/>
    </location>
</feature>
<dbReference type="SMART" id="SM00506">
    <property type="entry name" value="A1pp"/>
    <property type="match status" value="2"/>
</dbReference>
<feature type="region of interest" description="Disordered" evidence="9">
    <location>
        <begin position="64"/>
        <end position="84"/>
    </location>
</feature>
<evidence type="ECO:0000256" key="1">
    <source>
        <dbReference type="ARBA" id="ARBA00004123"/>
    </source>
</evidence>
<comment type="similarity">
    <text evidence="7">Belongs to the ARTD/PARP family.</text>
</comment>
<evidence type="ECO:0000256" key="3">
    <source>
        <dbReference type="ARBA" id="ARBA00022679"/>
    </source>
</evidence>
<dbReference type="GO" id="GO:0005634">
    <property type="term" value="C:nucleus"/>
    <property type="evidence" value="ECO:0007669"/>
    <property type="project" value="UniProtKB-SubCell"/>
</dbReference>
<evidence type="ECO:0000256" key="9">
    <source>
        <dbReference type="SAM" id="MobiDB-lite"/>
    </source>
</evidence>
<name>A0A8D0PV94_PIG</name>
<dbReference type="GO" id="GO:0003950">
    <property type="term" value="F:NAD+ poly-ADP-ribosyltransferase activity"/>
    <property type="evidence" value="ECO:0007669"/>
    <property type="project" value="UniProtKB-UniRule"/>
</dbReference>
<dbReference type="InterPro" id="IPR052056">
    <property type="entry name" value="Mono-ARTD/PARP"/>
</dbReference>
<protein>
    <recommendedName>
        <fullName evidence="8">Poly [ADP-ribose] polymerase</fullName>
        <shortName evidence="8">PARP</shortName>
        <ecNumber evidence="8">2.4.2.-</ecNumber>
    </recommendedName>
</protein>
<dbReference type="Pfam" id="PF00644">
    <property type="entry name" value="PARP"/>
    <property type="match status" value="1"/>
</dbReference>
<feature type="domain" description="Macro" evidence="11">
    <location>
        <begin position="116"/>
        <end position="303"/>
    </location>
</feature>
<keyword evidence="3 8" id="KW-0808">Transferase</keyword>
<keyword evidence="5 8" id="KW-0520">NAD</keyword>
<dbReference type="SUPFAM" id="SSF56399">
    <property type="entry name" value="ADP-ribosylation"/>
    <property type="match status" value="1"/>
</dbReference>
<dbReference type="InterPro" id="IPR002589">
    <property type="entry name" value="Macro_dom"/>
</dbReference>